<dbReference type="GO" id="GO:0005198">
    <property type="term" value="F:structural molecule activity"/>
    <property type="evidence" value="ECO:0007669"/>
    <property type="project" value="UniProtKB-UniRule"/>
</dbReference>
<dbReference type="Gene3D" id="1.20.1330.10">
    <property type="entry name" value="f41 fragment of flagellin, N-terminal domain"/>
    <property type="match status" value="1"/>
</dbReference>
<dbReference type="Proteomes" id="UP000249185">
    <property type="component" value="Unassembled WGS sequence"/>
</dbReference>
<dbReference type="Pfam" id="PF00700">
    <property type="entry name" value="Flagellin_C"/>
    <property type="match status" value="1"/>
</dbReference>
<keyword evidence="6" id="KW-0282">Flagellum</keyword>
<dbReference type="PANTHER" id="PTHR42792:SF2">
    <property type="entry name" value="FLAGELLIN"/>
    <property type="match status" value="1"/>
</dbReference>
<dbReference type="AlphaFoldDB" id="A0A2W5NNQ3"/>
<feature type="domain" description="Flagellin C-terminal" evidence="5">
    <location>
        <begin position="184"/>
        <end position="266"/>
    </location>
</feature>
<dbReference type="GO" id="GO:0005576">
    <property type="term" value="C:extracellular region"/>
    <property type="evidence" value="ECO:0007669"/>
    <property type="project" value="UniProtKB-SubCell"/>
</dbReference>
<feature type="domain" description="Flagellin N-terminal" evidence="4">
    <location>
        <begin position="4"/>
        <end position="137"/>
    </location>
</feature>
<protein>
    <recommendedName>
        <fullName evidence="3">Flagellin</fullName>
    </recommendedName>
</protein>
<keyword evidence="2 3" id="KW-0975">Bacterial flagellum</keyword>
<sequence length="267" mass="27410">MSSILTNTGSMVALQTLKSVNKSLNKVQDEVSTGLKVSTAKDNSSSWSIASTMSSDVSSYTKLGEALTSASAMVGVARTAAEQISGILKDIQTKVVQSQNPDADQTKLQADVDALTETIVSIAQSAQYNGINLVSAAGTDQTITVSIMRDAAGALTTGTFDVAAEDLEALGAALVMGTASPEDIDTLIDTANAAAAAFGAAQARIDAQNAFLSKQADSLKAGVSAMVDADMEEASARLTALQTQQQLGIQALSIANQAPQSVLSLFR</sequence>
<keyword evidence="6" id="KW-0966">Cell projection</keyword>
<keyword evidence="6" id="KW-0969">Cilium</keyword>
<keyword evidence="3" id="KW-0964">Secreted</keyword>
<comment type="caution">
    <text evidence="6">The sequence shown here is derived from an EMBL/GenBank/DDBJ whole genome shotgun (WGS) entry which is preliminary data.</text>
</comment>
<evidence type="ECO:0000256" key="3">
    <source>
        <dbReference type="RuleBase" id="RU362073"/>
    </source>
</evidence>
<evidence type="ECO:0000313" key="7">
    <source>
        <dbReference type="Proteomes" id="UP000249185"/>
    </source>
</evidence>
<comment type="subcellular location">
    <subcellularLocation>
        <location evidence="3">Secreted</location>
    </subcellularLocation>
    <subcellularLocation>
        <location evidence="3">Bacterial flagellum</location>
    </subcellularLocation>
</comment>
<accession>A0A2W5NNQ3</accession>
<name>A0A2W5NNQ3_RHOSU</name>
<gene>
    <name evidence="6" type="ORF">DI556_01630</name>
</gene>
<evidence type="ECO:0000313" key="6">
    <source>
        <dbReference type="EMBL" id="PZQ52385.1"/>
    </source>
</evidence>
<comment type="function">
    <text evidence="3">Flagellin is the subunit protein which polymerizes to form the filaments of bacterial flagella.</text>
</comment>
<dbReference type="GO" id="GO:0009288">
    <property type="term" value="C:bacterial-type flagellum"/>
    <property type="evidence" value="ECO:0007669"/>
    <property type="project" value="UniProtKB-SubCell"/>
</dbReference>
<evidence type="ECO:0000259" key="5">
    <source>
        <dbReference type="Pfam" id="PF00700"/>
    </source>
</evidence>
<dbReference type="InterPro" id="IPR001029">
    <property type="entry name" value="Flagellin_N"/>
</dbReference>
<dbReference type="PANTHER" id="PTHR42792">
    <property type="entry name" value="FLAGELLIN"/>
    <property type="match status" value="1"/>
</dbReference>
<evidence type="ECO:0000256" key="2">
    <source>
        <dbReference type="ARBA" id="ARBA00023143"/>
    </source>
</evidence>
<dbReference type="Pfam" id="PF00669">
    <property type="entry name" value="Flagellin_N"/>
    <property type="match status" value="1"/>
</dbReference>
<evidence type="ECO:0000256" key="1">
    <source>
        <dbReference type="ARBA" id="ARBA00005709"/>
    </source>
</evidence>
<reference evidence="6 7" key="1">
    <citation type="submission" date="2017-08" db="EMBL/GenBank/DDBJ databases">
        <title>Infants hospitalized years apart are colonized by the same room-sourced microbial strains.</title>
        <authorList>
            <person name="Brooks B."/>
            <person name="Olm M.R."/>
            <person name="Firek B.A."/>
            <person name="Baker R."/>
            <person name="Thomas B.C."/>
            <person name="Morowitz M.J."/>
            <person name="Banfield J.F."/>
        </authorList>
    </citation>
    <scope>NUCLEOTIDE SEQUENCE [LARGE SCALE GENOMIC DNA]</scope>
    <source>
        <strain evidence="6">S2_005_002_R2_34</strain>
    </source>
</reference>
<comment type="similarity">
    <text evidence="1 3">Belongs to the bacterial flagellin family.</text>
</comment>
<evidence type="ECO:0000259" key="4">
    <source>
        <dbReference type="Pfam" id="PF00669"/>
    </source>
</evidence>
<proteinExistence type="inferred from homology"/>
<dbReference type="InterPro" id="IPR001492">
    <property type="entry name" value="Flagellin"/>
</dbReference>
<dbReference type="PRINTS" id="PR00207">
    <property type="entry name" value="FLAGELLIN"/>
</dbReference>
<organism evidence="6 7">
    <name type="scientific">Rhodovulum sulfidophilum</name>
    <name type="common">Rhodobacter sulfidophilus</name>
    <dbReference type="NCBI Taxonomy" id="35806"/>
    <lineage>
        <taxon>Bacteria</taxon>
        <taxon>Pseudomonadati</taxon>
        <taxon>Pseudomonadota</taxon>
        <taxon>Alphaproteobacteria</taxon>
        <taxon>Rhodobacterales</taxon>
        <taxon>Paracoccaceae</taxon>
        <taxon>Rhodovulum</taxon>
    </lineage>
</organism>
<dbReference type="InterPro" id="IPR046358">
    <property type="entry name" value="Flagellin_C"/>
</dbReference>
<dbReference type="EMBL" id="QFPW01000001">
    <property type="protein sequence ID" value="PZQ52385.1"/>
    <property type="molecule type" value="Genomic_DNA"/>
</dbReference>
<dbReference type="SUPFAM" id="SSF64518">
    <property type="entry name" value="Phase 1 flagellin"/>
    <property type="match status" value="1"/>
</dbReference>